<dbReference type="GO" id="GO:0016114">
    <property type="term" value="P:terpenoid biosynthetic process"/>
    <property type="evidence" value="ECO:0007669"/>
    <property type="project" value="UniProtKB-UniRule"/>
</dbReference>
<dbReference type="GO" id="GO:0019288">
    <property type="term" value="P:isopentenyl diphosphate biosynthetic process, methylerythritol 4-phosphate pathway"/>
    <property type="evidence" value="ECO:0007669"/>
    <property type="project" value="UniProtKB-UniRule"/>
</dbReference>
<feature type="domain" description="GHMP kinase C-terminal" evidence="11">
    <location>
        <begin position="199"/>
        <end position="271"/>
    </location>
</feature>
<dbReference type="GO" id="GO:0050515">
    <property type="term" value="F:4-(cytidine 5'-diphospho)-2-C-methyl-D-erythritol kinase activity"/>
    <property type="evidence" value="ECO:0007669"/>
    <property type="project" value="UniProtKB-UniRule"/>
</dbReference>
<evidence type="ECO:0000256" key="4">
    <source>
        <dbReference type="ARBA" id="ARBA00022679"/>
    </source>
</evidence>
<dbReference type="RefSeq" id="WP_123808751.1">
    <property type="nucleotide sequence ID" value="NZ_RKRK01000007.1"/>
</dbReference>
<dbReference type="InterPro" id="IPR013750">
    <property type="entry name" value="GHMP_kinase_C_dom"/>
</dbReference>
<dbReference type="PANTHER" id="PTHR43527">
    <property type="entry name" value="4-DIPHOSPHOCYTIDYL-2-C-METHYL-D-ERYTHRITOL KINASE, CHLOROPLASTIC"/>
    <property type="match status" value="1"/>
</dbReference>
<evidence type="ECO:0000256" key="5">
    <source>
        <dbReference type="ARBA" id="ARBA00022741"/>
    </source>
</evidence>
<feature type="domain" description="GHMP kinase N-terminal" evidence="10">
    <location>
        <begin position="66"/>
        <end position="143"/>
    </location>
</feature>
<dbReference type="Proteomes" id="UP000277108">
    <property type="component" value="Unassembled WGS sequence"/>
</dbReference>
<dbReference type="SUPFAM" id="SSF54211">
    <property type="entry name" value="Ribosomal protein S5 domain 2-like"/>
    <property type="match status" value="1"/>
</dbReference>
<dbReference type="PIRSF" id="PIRSF010376">
    <property type="entry name" value="IspE"/>
    <property type="match status" value="1"/>
</dbReference>
<dbReference type="InterPro" id="IPR020568">
    <property type="entry name" value="Ribosomal_Su5_D2-typ_SF"/>
</dbReference>
<dbReference type="GO" id="GO:0005524">
    <property type="term" value="F:ATP binding"/>
    <property type="evidence" value="ECO:0007669"/>
    <property type="project" value="UniProtKB-UniRule"/>
</dbReference>
<dbReference type="OrthoDB" id="9809438at2"/>
<evidence type="ECO:0000256" key="1">
    <source>
        <dbReference type="ARBA" id="ARBA00009684"/>
    </source>
</evidence>
<evidence type="ECO:0000259" key="10">
    <source>
        <dbReference type="Pfam" id="PF00288"/>
    </source>
</evidence>
<keyword evidence="9" id="KW-0414">Isoprene biosynthesis</keyword>
<dbReference type="SUPFAM" id="SSF55060">
    <property type="entry name" value="GHMP Kinase, C-terminal domain"/>
    <property type="match status" value="1"/>
</dbReference>
<evidence type="ECO:0000313" key="12">
    <source>
        <dbReference type="EMBL" id="RPF54480.1"/>
    </source>
</evidence>
<comment type="caution">
    <text evidence="12">The sequence shown here is derived from an EMBL/GenBank/DDBJ whole genome shotgun (WGS) entry which is preliminary data.</text>
</comment>
<evidence type="ECO:0000256" key="9">
    <source>
        <dbReference type="HAMAP-Rule" id="MF_00061"/>
    </source>
</evidence>
<dbReference type="Pfam" id="PF08544">
    <property type="entry name" value="GHMP_kinases_C"/>
    <property type="match status" value="1"/>
</dbReference>
<reference evidence="12 13" key="1">
    <citation type="submission" date="2018-11" db="EMBL/GenBank/DDBJ databases">
        <title>Genomic Encyclopedia of Type Strains, Phase IV (KMG-IV): sequencing the most valuable type-strain genomes for metagenomic binning, comparative biology and taxonomic classification.</title>
        <authorList>
            <person name="Goeker M."/>
        </authorList>
    </citation>
    <scope>NUCLEOTIDE SEQUENCE [LARGE SCALE GENOMIC DNA]</scope>
    <source>
        <strain evidence="12 13">DSM 29158</strain>
    </source>
</reference>
<evidence type="ECO:0000256" key="7">
    <source>
        <dbReference type="ARBA" id="ARBA00022840"/>
    </source>
</evidence>
<dbReference type="Gene3D" id="3.30.230.10">
    <property type="match status" value="1"/>
</dbReference>
<keyword evidence="5 9" id="KW-0547">Nucleotide-binding</keyword>
<keyword evidence="6 9" id="KW-0418">Kinase</keyword>
<comment type="pathway">
    <text evidence="9">Isoprenoid biosynthesis; isopentenyl diphosphate biosynthesis via DXP pathway; isopentenyl diphosphate from 1-deoxy-D-xylulose 5-phosphate: step 3/6.</text>
</comment>
<dbReference type="InterPro" id="IPR004424">
    <property type="entry name" value="IspE"/>
</dbReference>
<dbReference type="PANTHER" id="PTHR43527:SF2">
    <property type="entry name" value="4-DIPHOSPHOCYTIDYL-2-C-METHYL-D-ERYTHRITOL KINASE, CHLOROPLASTIC"/>
    <property type="match status" value="1"/>
</dbReference>
<keyword evidence="7 9" id="KW-0067">ATP-binding</keyword>
<dbReference type="HAMAP" id="MF_00061">
    <property type="entry name" value="IspE"/>
    <property type="match status" value="1"/>
</dbReference>
<feature type="active site" evidence="9">
    <location>
        <position position="9"/>
    </location>
</feature>
<dbReference type="UniPathway" id="UPA00056">
    <property type="reaction ID" value="UER00094"/>
</dbReference>
<dbReference type="Gene3D" id="3.30.70.890">
    <property type="entry name" value="GHMP kinase, C-terminal domain"/>
    <property type="match status" value="1"/>
</dbReference>
<evidence type="ECO:0000256" key="6">
    <source>
        <dbReference type="ARBA" id="ARBA00022777"/>
    </source>
</evidence>
<sequence length="284" mass="31719">MIFETANAKLNLSLDTLYKRDDGFHEVDMVMTTIDLSDHLVFQKTNNHGTIHIEVDNRFVPTDKRNLVYQIIDYFIREFNLDAGVHVELTKRIPISAGMAGGSSDAAATLRGMNVLFNLGLSLEELANIGAQFGSDIPFCVYNRTARCTGRGEKIQHIANTPSCWAVIAKPNVGVSTKEVYDQFDVEIHQAKINNDKLVRALENKDYLEMVKHMGNDLELVTEQFVSEVKQFKETMINAGVDIAMMSGSGPTVFGLCQKERQANKVYNSIKGCCTDVYKVRVLG</sequence>
<dbReference type="InterPro" id="IPR014721">
    <property type="entry name" value="Ribsml_uS5_D2-typ_fold_subgr"/>
</dbReference>
<dbReference type="NCBIfam" id="TIGR00154">
    <property type="entry name" value="ispE"/>
    <property type="match status" value="1"/>
</dbReference>
<comment type="catalytic activity">
    <reaction evidence="9">
        <text>4-CDP-2-C-methyl-D-erythritol + ATP = 4-CDP-2-C-methyl-D-erythritol 2-phosphate + ADP + H(+)</text>
        <dbReference type="Rhea" id="RHEA:18437"/>
        <dbReference type="ChEBI" id="CHEBI:15378"/>
        <dbReference type="ChEBI" id="CHEBI:30616"/>
        <dbReference type="ChEBI" id="CHEBI:57823"/>
        <dbReference type="ChEBI" id="CHEBI:57919"/>
        <dbReference type="ChEBI" id="CHEBI:456216"/>
        <dbReference type="EC" id="2.7.1.148"/>
    </reaction>
</comment>
<evidence type="ECO:0000256" key="3">
    <source>
        <dbReference type="ARBA" id="ARBA00017473"/>
    </source>
</evidence>
<evidence type="ECO:0000313" key="13">
    <source>
        <dbReference type="Proteomes" id="UP000277108"/>
    </source>
</evidence>
<evidence type="ECO:0000259" key="11">
    <source>
        <dbReference type="Pfam" id="PF08544"/>
    </source>
</evidence>
<dbReference type="AlphaFoldDB" id="A0A3N5BGT1"/>
<evidence type="ECO:0000256" key="2">
    <source>
        <dbReference type="ARBA" id="ARBA00012052"/>
    </source>
</evidence>
<feature type="binding site" evidence="9">
    <location>
        <begin position="94"/>
        <end position="104"/>
    </location>
    <ligand>
        <name>ATP</name>
        <dbReference type="ChEBI" id="CHEBI:30616"/>
    </ligand>
</feature>
<comment type="function">
    <text evidence="9">Catalyzes the phosphorylation of the position 2 hydroxy group of 4-diphosphocytidyl-2C-methyl-D-erythritol.</text>
</comment>
<dbReference type="EMBL" id="RKRK01000007">
    <property type="protein sequence ID" value="RPF54480.1"/>
    <property type="molecule type" value="Genomic_DNA"/>
</dbReference>
<dbReference type="InterPro" id="IPR006204">
    <property type="entry name" value="GHMP_kinase_N_dom"/>
</dbReference>
<protein>
    <recommendedName>
        <fullName evidence="3 9">4-diphosphocytidyl-2-C-methyl-D-erythritol kinase</fullName>
        <shortName evidence="9">CMK</shortName>
        <ecNumber evidence="2 9">2.7.1.148</ecNumber>
    </recommendedName>
    <alternativeName>
        <fullName evidence="8 9">4-(cytidine-5'-diphospho)-2-C-methyl-D-erythritol kinase</fullName>
    </alternativeName>
</protein>
<name>A0A3N5BGT1_9BACL</name>
<organism evidence="12 13">
    <name type="scientific">Abyssicoccus albus</name>
    <dbReference type="NCBI Taxonomy" id="1817405"/>
    <lineage>
        <taxon>Bacteria</taxon>
        <taxon>Bacillati</taxon>
        <taxon>Bacillota</taxon>
        <taxon>Bacilli</taxon>
        <taxon>Bacillales</taxon>
        <taxon>Abyssicoccaceae</taxon>
    </lineage>
</organism>
<keyword evidence="13" id="KW-1185">Reference proteome</keyword>
<comment type="similarity">
    <text evidence="1 9">Belongs to the GHMP kinase family. IspE subfamily.</text>
</comment>
<dbReference type="FunFam" id="3.30.230.10:FF:000029">
    <property type="entry name" value="4-diphosphocytidyl-2-C-methyl-D-erythritol kinase"/>
    <property type="match status" value="1"/>
</dbReference>
<dbReference type="EC" id="2.7.1.148" evidence="2 9"/>
<proteinExistence type="inferred from homology"/>
<feature type="active site" evidence="9">
    <location>
        <position position="136"/>
    </location>
</feature>
<evidence type="ECO:0000256" key="8">
    <source>
        <dbReference type="ARBA" id="ARBA00032554"/>
    </source>
</evidence>
<dbReference type="Pfam" id="PF00288">
    <property type="entry name" value="GHMP_kinases_N"/>
    <property type="match status" value="1"/>
</dbReference>
<accession>A0A3N5BGT1</accession>
<keyword evidence="4 9" id="KW-0808">Transferase</keyword>
<dbReference type="InterPro" id="IPR036554">
    <property type="entry name" value="GHMP_kinase_C_sf"/>
</dbReference>
<gene>
    <name evidence="9" type="primary">ispE</name>
    <name evidence="12" type="ORF">EDD62_1782</name>
</gene>